<comment type="subcellular location">
    <subcellularLocation>
        <location evidence="1 14">Cell membrane</location>
        <topology evidence="1 14">Multi-pass membrane protein</topology>
    </subcellularLocation>
</comment>
<sequence>MNFYHFALVGIGGFFGSMARFAISRKYNSKEKSLPTGTIIVNLSGAFLLGLLTGAHLDQNYLLFAGTGFMGAFTTFSTLKLETIQLHIGQKKKAFFLYIGITYFFGILLACLGYLTGKNF</sequence>
<keyword evidence="10 14" id="KW-0407">Ion channel</keyword>
<evidence type="ECO:0000256" key="5">
    <source>
        <dbReference type="ARBA" id="ARBA00022723"/>
    </source>
</evidence>
<feature type="transmembrane region" description="Helical" evidence="14">
    <location>
        <begin position="95"/>
        <end position="115"/>
    </location>
</feature>
<comment type="function">
    <text evidence="13 14">Fluoride-specific ion channel. Important for reducing fluoride concentration in the cell, thus reducing its toxicity.</text>
</comment>
<keyword evidence="4 14" id="KW-0812">Transmembrane</keyword>
<evidence type="ECO:0000256" key="8">
    <source>
        <dbReference type="ARBA" id="ARBA00023065"/>
    </source>
</evidence>
<evidence type="ECO:0000256" key="2">
    <source>
        <dbReference type="ARBA" id="ARBA00022448"/>
    </source>
</evidence>
<keyword evidence="5 14" id="KW-0479">Metal-binding</keyword>
<feature type="binding site" evidence="14">
    <location>
        <position position="71"/>
    </location>
    <ligand>
        <name>Na(+)</name>
        <dbReference type="ChEBI" id="CHEBI:29101"/>
        <note>structural</note>
    </ligand>
</feature>
<dbReference type="PANTHER" id="PTHR28259">
    <property type="entry name" value="FLUORIDE EXPORT PROTEIN 1-RELATED"/>
    <property type="match status" value="1"/>
</dbReference>
<reference evidence="15 16" key="1">
    <citation type="submission" date="2019-08" db="EMBL/GenBank/DDBJ databases">
        <title>Bacillus genomes from the desert of Cuatro Cienegas, Coahuila.</title>
        <authorList>
            <person name="Olmedo-Alvarez G."/>
        </authorList>
    </citation>
    <scope>NUCLEOTIDE SEQUENCE [LARGE SCALE GENOMIC DNA]</scope>
    <source>
        <strain evidence="15 16">CH446_14T</strain>
    </source>
</reference>
<comment type="activity regulation">
    <text evidence="14">Na(+) is not transported, but it plays an essential structural role and its presence is essential for fluoride channel function.</text>
</comment>
<feature type="transmembrane region" description="Helical" evidence="14">
    <location>
        <begin position="6"/>
        <end position="23"/>
    </location>
</feature>
<dbReference type="GO" id="GO:0046872">
    <property type="term" value="F:metal ion binding"/>
    <property type="evidence" value="ECO:0007669"/>
    <property type="project" value="UniProtKB-KW"/>
</dbReference>
<accession>A0A5D4RKE3</accession>
<evidence type="ECO:0000313" key="15">
    <source>
        <dbReference type="EMBL" id="TYS51925.1"/>
    </source>
</evidence>
<dbReference type="GO" id="GO:0140114">
    <property type="term" value="P:cellular detoxification of fluoride"/>
    <property type="evidence" value="ECO:0007669"/>
    <property type="project" value="UniProtKB-UniRule"/>
</dbReference>
<evidence type="ECO:0000256" key="12">
    <source>
        <dbReference type="ARBA" id="ARBA00035585"/>
    </source>
</evidence>
<dbReference type="Proteomes" id="UP000322139">
    <property type="component" value="Unassembled WGS sequence"/>
</dbReference>
<feature type="transmembrane region" description="Helical" evidence="14">
    <location>
        <begin position="35"/>
        <end position="55"/>
    </location>
</feature>
<keyword evidence="6 14" id="KW-1133">Transmembrane helix</keyword>
<evidence type="ECO:0000256" key="11">
    <source>
        <dbReference type="ARBA" id="ARBA00035120"/>
    </source>
</evidence>
<keyword evidence="9 14" id="KW-0472">Membrane</keyword>
<feature type="transmembrane region" description="Helical" evidence="14">
    <location>
        <begin position="61"/>
        <end position="83"/>
    </location>
</feature>
<evidence type="ECO:0000256" key="4">
    <source>
        <dbReference type="ARBA" id="ARBA00022692"/>
    </source>
</evidence>
<keyword evidence="7 14" id="KW-0915">Sodium</keyword>
<evidence type="ECO:0000256" key="14">
    <source>
        <dbReference type="HAMAP-Rule" id="MF_00454"/>
    </source>
</evidence>
<comment type="caution">
    <text evidence="15">The sequence shown here is derived from an EMBL/GenBank/DDBJ whole genome shotgun (WGS) entry which is preliminary data.</text>
</comment>
<dbReference type="EMBL" id="VTER01000001">
    <property type="protein sequence ID" value="TYS51925.1"/>
    <property type="molecule type" value="Genomic_DNA"/>
</dbReference>
<name>A0A5D4RKE3_9BACI</name>
<dbReference type="RefSeq" id="WP_148972915.1">
    <property type="nucleotide sequence ID" value="NZ_JBNIKT010000010.1"/>
</dbReference>
<organism evidence="15 16">
    <name type="scientific">Bacillus infantis</name>
    <dbReference type="NCBI Taxonomy" id="324767"/>
    <lineage>
        <taxon>Bacteria</taxon>
        <taxon>Bacillati</taxon>
        <taxon>Bacillota</taxon>
        <taxon>Bacilli</taxon>
        <taxon>Bacillales</taxon>
        <taxon>Bacillaceae</taxon>
        <taxon>Bacillus</taxon>
    </lineage>
</organism>
<dbReference type="HAMAP" id="MF_00454">
    <property type="entry name" value="FluC"/>
    <property type="match status" value="1"/>
</dbReference>
<gene>
    <name evidence="14" type="primary">fluC</name>
    <name evidence="14" type="synonym">crcB</name>
    <name evidence="15" type="ORF">FZD51_00285</name>
</gene>
<dbReference type="PANTHER" id="PTHR28259:SF16">
    <property type="entry name" value="FLUORIDE-SPECIFIC ION CHANNEL FLUC 2"/>
    <property type="match status" value="1"/>
</dbReference>
<keyword evidence="2 14" id="KW-0813">Transport</keyword>
<protein>
    <recommendedName>
        <fullName evidence="14">Fluoride-specific ion channel FluC</fullName>
    </recommendedName>
</protein>
<evidence type="ECO:0000256" key="13">
    <source>
        <dbReference type="ARBA" id="ARBA00049940"/>
    </source>
</evidence>
<dbReference type="GO" id="GO:0062054">
    <property type="term" value="F:fluoride channel activity"/>
    <property type="evidence" value="ECO:0007669"/>
    <property type="project" value="UniProtKB-UniRule"/>
</dbReference>
<feature type="binding site" evidence="14">
    <location>
        <position position="74"/>
    </location>
    <ligand>
        <name>Na(+)</name>
        <dbReference type="ChEBI" id="CHEBI:29101"/>
        <note>structural</note>
    </ligand>
</feature>
<dbReference type="GO" id="GO:0005886">
    <property type="term" value="C:plasma membrane"/>
    <property type="evidence" value="ECO:0007669"/>
    <property type="project" value="UniProtKB-SubCell"/>
</dbReference>
<dbReference type="Pfam" id="PF02537">
    <property type="entry name" value="CRCB"/>
    <property type="match status" value="1"/>
</dbReference>
<proteinExistence type="inferred from homology"/>
<evidence type="ECO:0000256" key="7">
    <source>
        <dbReference type="ARBA" id="ARBA00023053"/>
    </source>
</evidence>
<comment type="similarity">
    <text evidence="11 14">Belongs to the fluoride channel Fluc/FEX (TC 1.A.43) family.</text>
</comment>
<keyword evidence="8 14" id="KW-0406">Ion transport</keyword>
<evidence type="ECO:0000256" key="6">
    <source>
        <dbReference type="ARBA" id="ARBA00022989"/>
    </source>
</evidence>
<dbReference type="AlphaFoldDB" id="A0A5D4RKE3"/>
<evidence type="ECO:0000313" key="16">
    <source>
        <dbReference type="Proteomes" id="UP000322139"/>
    </source>
</evidence>
<evidence type="ECO:0000256" key="3">
    <source>
        <dbReference type="ARBA" id="ARBA00022475"/>
    </source>
</evidence>
<evidence type="ECO:0000256" key="9">
    <source>
        <dbReference type="ARBA" id="ARBA00023136"/>
    </source>
</evidence>
<comment type="catalytic activity">
    <reaction evidence="12">
        <text>fluoride(in) = fluoride(out)</text>
        <dbReference type="Rhea" id="RHEA:76159"/>
        <dbReference type="ChEBI" id="CHEBI:17051"/>
    </reaction>
    <physiologicalReaction direction="left-to-right" evidence="12">
        <dbReference type="Rhea" id="RHEA:76160"/>
    </physiologicalReaction>
</comment>
<keyword evidence="3 14" id="KW-1003">Cell membrane</keyword>
<dbReference type="InterPro" id="IPR003691">
    <property type="entry name" value="FluC"/>
</dbReference>
<evidence type="ECO:0000256" key="10">
    <source>
        <dbReference type="ARBA" id="ARBA00023303"/>
    </source>
</evidence>
<evidence type="ECO:0000256" key="1">
    <source>
        <dbReference type="ARBA" id="ARBA00004651"/>
    </source>
</evidence>